<organism evidence="2 3">
    <name type="scientific">Methanosarcina baikalica</name>
    <dbReference type="NCBI Taxonomy" id="3073890"/>
    <lineage>
        <taxon>Archaea</taxon>
        <taxon>Methanobacteriati</taxon>
        <taxon>Methanobacteriota</taxon>
        <taxon>Stenosarchaea group</taxon>
        <taxon>Methanomicrobia</taxon>
        <taxon>Methanosarcinales</taxon>
        <taxon>Methanosarcinaceae</taxon>
        <taxon>Methanosarcina</taxon>
    </lineage>
</organism>
<dbReference type="Proteomes" id="UP001246244">
    <property type="component" value="Unassembled WGS sequence"/>
</dbReference>
<feature type="transmembrane region" description="Helical" evidence="1">
    <location>
        <begin position="6"/>
        <end position="25"/>
    </location>
</feature>
<dbReference type="EMBL" id="JAVKPK010000129">
    <property type="protein sequence ID" value="MDR7667301.1"/>
    <property type="molecule type" value="Genomic_DNA"/>
</dbReference>
<keyword evidence="1" id="KW-0472">Membrane</keyword>
<sequence>MSIKDRLYSVVSGFVFSLSFFLFRYDTRRSAARRGRIQRIMEESVH</sequence>
<protein>
    <submittedName>
        <fullName evidence="2">Uncharacterized protein</fullName>
    </submittedName>
</protein>
<keyword evidence="3" id="KW-1185">Reference proteome</keyword>
<evidence type="ECO:0000313" key="3">
    <source>
        <dbReference type="Proteomes" id="UP001246244"/>
    </source>
</evidence>
<accession>A0ABU2D5Q6</accession>
<keyword evidence="1" id="KW-1133">Transmembrane helix</keyword>
<reference evidence="3" key="1">
    <citation type="submission" date="2023-07" db="EMBL/GenBank/DDBJ databases">
        <title>Whole-genome sequencing of a new Methanosarcina sp. Z-7115.</title>
        <authorList>
            <person name="Zhilina T.N."/>
            <person name="Merkel A.Y."/>
        </authorList>
    </citation>
    <scope>NUCLEOTIDE SEQUENCE [LARGE SCALE GENOMIC DNA]</scope>
    <source>
        <strain evidence="3">Z-7115</strain>
    </source>
</reference>
<evidence type="ECO:0000313" key="2">
    <source>
        <dbReference type="EMBL" id="MDR7667301.1"/>
    </source>
</evidence>
<comment type="caution">
    <text evidence="2">The sequence shown here is derived from an EMBL/GenBank/DDBJ whole genome shotgun (WGS) entry which is preliminary data.</text>
</comment>
<name>A0ABU2D5Q6_9EURY</name>
<proteinExistence type="predicted"/>
<keyword evidence="1" id="KW-0812">Transmembrane</keyword>
<gene>
    <name evidence="2" type="ORF">RG963_16280</name>
</gene>
<evidence type="ECO:0000256" key="1">
    <source>
        <dbReference type="SAM" id="Phobius"/>
    </source>
</evidence>
<dbReference type="RefSeq" id="WP_310577329.1">
    <property type="nucleotide sequence ID" value="NZ_JAVKPK010000129.1"/>
</dbReference>